<evidence type="ECO:0000313" key="1">
    <source>
        <dbReference type="EMBL" id="MPN57812.1"/>
    </source>
</evidence>
<dbReference type="AlphaFoldDB" id="A0A645J3X6"/>
<gene>
    <name evidence="1" type="ORF">SDC9_205506</name>
</gene>
<comment type="caution">
    <text evidence="1">The sequence shown here is derived from an EMBL/GenBank/DDBJ whole genome shotgun (WGS) entry which is preliminary data.</text>
</comment>
<accession>A0A645J3X6</accession>
<dbReference type="EMBL" id="VSSQ01129820">
    <property type="protein sequence ID" value="MPN57812.1"/>
    <property type="molecule type" value="Genomic_DNA"/>
</dbReference>
<name>A0A645J3X6_9ZZZZ</name>
<organism evidence="1">
    <name type="scientific">bioreactor metagenome</name>
    <dbReference type="NCBI Taxonomy" id="1076179"/>
    <lineage>
        <taxon>unclassified sequences</taxon>
        <taxon>metagenomes</taxon>
        <taxon>ecological metagenomes</taxon>
    </lineage>
</organism>
<proteinExistence type="predicted"/>
<reference evidence="1" key="1">
    <citation type="submission" date="2019-08" db="EMBL/GenBank/DDBJ databases">
        <authorList>
            <person name="Kucharzyk K."/>
            <person name="Murdoch R.W."/>
            <person name="Higgins S."/>
            <person name="Loffler F."/>
        </authorList>
    </citation>
    <scope>NUCLEOTIDE SEQUENCE</scope>
</reference>
<sequence>MIYFRINMIWPASEDDTFDMFFSHVGEGFKAFVADIGFITFKFGKSLIYCRRKFIFGDTIFGQFLC</sequence>
<protein>
    <submittedName>
        <fullName evidence="1">Uncharacterized protein</fullName>
    </submittedName>
</protein>